<evidence type="ECO:0000313" key="3">
    <source>
        <dbReference type="Proteomes" id="UP001515943"/>
    </source>
</evidence>
<feature type="domain" description="DUF6292" evidence="1">
    <location>
        <begin position="14"/>
        <end position="99"/>
    </location>
</feature>
<accession>A0ABX1FM02</accession>
<dbReference type="EMBL" id="VSRL01000102">
    <property type="protein sequence ID" value="NKE59972.1"/>
    <property type="molecule type" value="Genomic_DNA"/>
</dbReference>
<gene>
    <name evidence="2" type="ORF">FXN61_25500</name>
</gene>
<dbReference type="RefSeq" id="WP_167976629.1">
    <property type="nucleotide sequence ID" value="NZ_VSRL01000102.1"/>
</dbReference>
<evidence type="ECO:0000259" key="1">
    <source>
        <dbReference type="Pfam" id="PF19809"/>
    </source>
</evidence>
<dbReference type="InterPro" id="IPR046259">
    <property type="entry name" value="DUF6292"/>
</dbReference>
<comment type="caution">
    <text evidence="2">The sequence shown here is derived from an EMBL/GenBank/DDBJ whole genome shotgun (WGS) entry which is preliminary data.</text>
</comment>
<keyword evidence="3" id="KW-1185">Reference proteome</keyword>
<proteinExistence type="predicted"/>
<protein>
    <recommendedName>
        <fullName evidence="1">DUF6292 domain-containing protein</fullName>
    </recommendedName>
</protein>
<reference evidence="2 3" key="1">
    <citation type="submission" date="2019-08" db="EMBL/GenBank/DDBJ databases">
        <title>Lentzea from Indian Himalayas.</title>
        <authorList>
            <person name="Mandal S."/>
            <person name="Mallick Gupta A."/>
            <person name="Maiti P.K."/>
            <person name="Sarkar J."/>
            <person name="Mandal S."/>
        </authorList>
    </citation>
    <scope>NUCLEOTIDE SEQUENCE [LARGE SCALE GENOMIC DNA]</scope>
    <source>
        <strain evidence="2 3">PSKA42</strain>
    </source>
</reference>
<dbReference type="Pfam" id="PF19809">
    <property type="entry name" value="DUF6292"/>
    <property type="match status" value="1"/>
</dbReference>
<dbReference type="Proteomes" id="UP001515943">
    <property type="component" value="Unassembled WGS sequence"/>
</dbReference>
<evidence type="ECO:0000313" key="2">
    <source>
        <dbReference type="EMBL" id="NKE59972.1"/>
    </source>
</evidence>
<organism evidence="2 3">
    <name type="scientific">Lentzea indica</name>
    <dbReference type="NCBI Taxonomy" id="2604800"/>
    <lineage>
        <taxon>Bacteria</taxon>
        <taxon>Bacillati</taxon>
        <taxon>Actinomycetota</taxon>
        <taxon>Actinomycetes</taxon>
        <taxon>Pseudonocardiales</taxon>
        <taxon>Pseudonocardiaceae</taxon>
        <taxon>Lentzea</taxon>
    </lineage>
</organism>
<sequence length="122" mass="13269">MEDGDNVVTLMLDYALRVTRELGLSGESSCVDREKPLRLYIAVDGRLPGHPDRDVALLWTECHGWAIAVEEPGGAELTVVAHLGGTVEPPPRTVARWVRRLLGQKRTRPATVNSAAHSGHVA</sequence>
<name>A0ABX1FM02_9PSEU</name>